<dbReference type="Proteomes" id="UP001295684">
    <property type="component" value="Unassembled WGS sequence"/>
</dbReference>
<evidence type="ECO:0000313" key="4">
    <source>
        <dbReference type="EMBL" id="CAI2373076.1"/>
    </source>
</evidence>
<sequence>MEEEKENSLDLAPLQELLQYDQPSASGMSKFGFESNISVIEHPGGKDNSLNKFSNQAGVSENPSSSSQSLTKMQEKREKGRIRSKLSREKRKAYVAKLESRIDDLETENSRLQNIIIKLHSEKYSKADPNSKSFVNDIQDLQGTTIDNFWNRDTMQHNSERSIAVGINYYNVASKAMEKHKKFLDSVFEMIINHPYSLTRFRYWKDLNSEYTTEYDQIKKLKKVDKYKVGEFMQANNLTPLDQYVASFNPSKRQFEFLKNVVFKKELQVKNEFKEAIKKLLEAKLIIQKANLEIHTFIGFFLNCGILSDEQILQSNIKYGFFKREQAFKNIWNVQVRLNRYCIDMAEDPLYGKYARKYLKKDKRILYFQYNDYSLP</sequence>
<keyword evidence="5" id="KW-1185">Reference proteome</keyword>
<evidence type="ECO:0000313" key="5">
    <source>
        <dbReference type="Proteomes" id="UP001295684"/>
    </source>
</evidence>
<evidence type="ECO:0000256" key="2">
    <source>
        <dbReference type="SAM" id="MobiDB-lite"/>
    </source>
</evidence>
<dbReference type="InterPro" id="IPR046347">
    <property type="entry name" value="bZIP_sf"/>
</dbReference>
<dbReference type="EMBL" id="CAMPGE010014401">
    <property type="protein sequence ID" value="CAI2373076.1"/>
    <property type="molecule type" value="Genomic_DNA"/>
</dbReference>
<feature type="coiled-coil region" evidence="1">
    <location>
        <begin position="88"/>
        <end position="122"/>
    </location>
</feature>
<feature type="compositionally biased region" description="Polar residues" evidence="2">
    <location>
        <begin position="48"/>
        <end position="72"/>
    </location>
</feature>
<comment type="caution">
    <text evidence="4">The sequence shown here is derived from an EMBL/GenBank/DDBJ whole genome shotgun (WGS) entry which is preliminary data.</text>
</comment>
<name>A0AAD1XHY7_EUPCR</name>
<evidence type="ECO:0000256" key="1">
    <source>
        <dbReference type="SAM" id="Coils"/>
    </source>
</evidence>
<keyword evidence="1" id="KW-0175">Coiled coil</keyword>
<feature type="region of interest" description="Disordered" evidence="2">
    <location>
        <begin position="38"/>
        <end position="83"/>
    </location>
</feature>
<evidence type="ECO:0000259" key="3">
    <source>
        <dbReference type="PROSITE" id="PS50217"/>
    </source>
</evidence>
<accession>A0AAD1XHY7</accession>
<feature type="domain" description="BZIP" evidence="3">
    <location>
        <begin position="70"/>
        <end position="122"/>
    </location>
</feature>
<dbReference type="GO" id="GO:0003700">
    <property type="term" value="F:DNA-binding transcription factor activity"/>
    <property type="evidence" value="ECO:0007669"/>
    <property type="project" value="InterPro"/>
</dbReference>
<gene>
    <name evidence="4" type="ORF">ECRASSUSDP1_LOCUS14414</name>
</gene>
<dbReference type="InterPro" id="IPR004827">
    <property type="entry name" value="bZIP"/>
</dbReference>
<dbReference type="SMART" id="SM00338">
    <property type="entry name" value="BRLZ"/>
    <property type="match status" value="1"/>
</dbReference>
<dbReference type="Gene3D" id="1.20.5.170">
    <property type="match status" value="1"/>
</dbReference>
<dbReference type="Pfam" id="PF07716">
    <property type="entry name" value="bZIP_2"/>
    <property type="match status" value="1"/>
</dbReference>
<proteinExistence type="predicted"/>
<dbReference type="PROSITE" id="PS50217">
    <property type="entry name" value="BZIP"/>
    <property type="match status" value="1"/>
</dbReference>
<organism evidence="4 5">
    <name type="scientific">Euplotes crassus</name>
    <dbReference type="NCBI Taxonomy" id="5936"/>
    <lineage>
        <taxon>Eukaryota</taxon>
        <taxon>Sar</taxon>
        <taxon>Alveolata</taxon>
        <taxon>Ciliophora</taxon>
        <taxon>Intramacronucleata</taxon>
        <taxon>Spirotrichea</taxon>
        <taxon>Hypotrichia</taxon>
        <taxon>Euplotida</taxon>
        <taxon>Euplotidae</taxon>
        <taxon>Moneuplotes</taxon>
    </lineage>
</organism>
<dbReference type="SUPFAM" id="SSF57959">
    <property type="entry name" value="Leucine zipper domain"/>
    <property type="match status" value="1"/>
</dbReference>
<reference evidence="4" key="1">
    <citation type="submission" date="2023-07" db="EMBL/GenBank/DDBJ databases">
        <authorList>
            <consortium name="AG Swart"/>
            <person name="Singh M."/>
            <person name="Singh A."/>
            <person name="Seah K."/>
            <person name="Emmerich C."/>
        </authorList>
    </citation>
    <scope>NUCLEOTIDE SEQUENCE</scope>
    <source>
        <strain evidence="4">DP1</strain>
    </source>
</reference>
<dbReference type="AlphaFoldDB" id="A0AAD1XHY7"/>
<protein>
    <recommendedName>
        <fullName evidence="3">BZIP domain-containing protein</fullName>
    </recommendedName>
</protein>
<dbReference type="CDD" id="cd14686">
    <property type="entry name" value="bZIP"/>
    <property type="match status" value="1"/>
</dbReference>